<dbReference type="Pfam" id="PF21078">
    <property type="entry name" value="GDH_HM3"/>
    <property type="match status" value="1"/>
</dbReference>
<gene>
    <name evidence="5" type="primary">gdh</name>
    <name evidence="5" type="ORF">GORHZ_125_00700</name>
</gene>
<keyword evidence="6" id="KW-1185">Reference proteome</keyword>
<comment type="caution">
    <text evidence="5">The sequence shown here is derived from an EMBL/GenBank/DDBJ whole genome shotgun (WGS) entry which is preliminary data.</text>
</comment>
<sequence>MDGPGEGRDGASDALDRAAAQITRGLNRPPGAELIDIGERGVDIITDDLPDLVSAVLTAIDRAGGRTARVIHPVLHVERDPSGVLLGFRDPQHGDAEVTGAVVPEAWISVEFLSGASADTFVIQSAVESAVAEARAVGSVSVRIGSTFAEVASRNDPEHGGMLGWLAGGNFSPCGYRKRWAGTDRPVLSLGAEIIGMLPTVTSTTIGRTVGPIVLGGQPGLLVAVPEKTESGETLIHEFVGSLTVAAHAQDIADIPVLSAHLDAALAAHGCSATSHTGRIVTDTATALPREELLADDGSLMAAISTDTLVNGRSTQVGVYVRPSLDGRLTSYLVTMPTSRYSSTKRDAFVESVARGHGGAVVTSGVYGIRSDRTVVHVDLHATSNPVPTPEHLDRLRGELTGLLRTWDDHVKAALAKTESRWKPEELDGMLAGTPETYRARAGIDRVDQVVEDLRRIMDLAIDDVDMRLYSTGVTPAMRATIYLTTAAPLSRLLPALQHLGADVLDEHPAMFTRSDGTCVWVHDLGIDLTGLLGEVEERRRDDLVEAFRAAWRGRAESDRFSRLTVAAGLRWREVVVLRAYARYARQIGSVFDLNDMADTLVAQHEAARLLVDLFRARFEPDLADRQLRLRSVAETLDEVIERVSGLDDDRILRCFRAMIDATLRTNWFRDRGVVSFKIDPSGVPRVPAPVPQFEIYVYAPGFEGVHLRFGHVARGGLRHSDRLFDYRTEILGLVKAQAVKNSVIVPVGAKGGFVVRQNAHDLDHVRDCYRGYIGGLLDITDNRETTAAGEMHLVPPDRVVRHDTDDPYLVVAADKGTAAFSDTANDVARSYGFWLGDAFASGGSVGYDHKAMGITARGAWESVKRHLGELDVDPERDTVTVVGIGDMSGDVFGNGMLLSDTIELIAAFDHRHVFLDPTPDPARAHDARDRLFRQPRSSWDDYDRSALSAGGGVWSRSAKRIPISPQVRGALGLGAEVTSLSPNDLIRAILCAPVDLLWNGGVGTYVKASAETHADAGDKFNDAVRVDASELRVRVIGEGGNLGLTQRARIEFARRGGRLNTDAIDNSAGVDCSDHEVNLKVLLDDLVRTCRIDVAERNSLLSTMTDDVADRVLAENRRQNHVLGLARARAHRMVTIHEQMVADLEARTGLDRALAALPTAAEFDSLRAQEEGLCGPELATLLAHTKLDLKARLLESSFPDSVWCRDHLLEYFPAALVECFADAIVEHPLRREIIATMLVNEMVDGAGIGFAYRLEHELGTTVEDAVRAYRVAIGIHDLPALWQRLWESPLPVAEVDSIILDTRELIDRTARRVLTARPQPVAIGAEIRRYRQQVDSLRQSLPDVLTGDELGRVTAAARLLGHHGIDDSTAWTAVSLLHSFALLDVIDIAERLDPETDVVRVAAAYHALGDILGVSRLLAAVDELPHTDRWDNLARLALRDDLYRTLAQLTAQVCDEVAASAGGVQDCIENWTSTNKPRLQRFSTMMQHLSTLDRFDVTTLTVTCRQLAGLVR</sequence>
<dbReference type="GO" id="GO:0004069">
    <property type="term" value="F:L-aspartate:2-oxoglutarate aminotransferase activity"/>
    <property type="evidence" value="ECO:0007669"/>
    <property type="project" value="InterPro"/>
</dbReference>
<dbReference type="Pfam" id="PF21077">
    <property type="entry name" value="GDH_ACT3"/>
    <property type="match status" value="1"/>
</dbReference>
<dbReference type="InterPro" id="IPR024727">
    <property type="entry name" value="NAD_Glu_DH_N_ACT1"/>
</dbReference>
<protein>
    <submittedName>
        <fullName evidence="5">NAD-dependent glutamate dehydrogenase</fullName>
    </submittedName>
</protein>
<dbReference type="InterPro" id="IPR049056">
    <property type="entry name" value="NAD_Glu_DH_HM3"/>
</dbReference>
<dbReference type="Pfam" id="PF05088">
    <property type="entry name" value="Bac_GDH_CD"/>
    <property type="match status" value="1"/>
</dbReference>
<dbReference type="STRING" id="1108045.GORHZ_125_00700"/>
<dbReference type="Pfam" id="PF21074">
    <property type="entry name" value="GDH_C"/>
    <property type="match status" value="1"/>
</dbReference>
<feature type="domain" description="NAD-glutamate dehydrogenase N-terminal ACT1" evidence="3">
    <location>
        <begin position="42"/>
        <end position="112"/>
    </location>
</feature>
<feature type="domain" description="NAD-glutamate dehydrogenase ACT3" evidence="4">
    <location>
        <begin position="465"/>
        <end position="530"/>
    </location>
</feature>
<dbReference type="InterPro" id="IPR028971">
    <property type="entry name" value="NAD-GDH_cat"/>
</dbReference>
<accession>K6WG91</accession>
<evidence type="ECO:0000313" key="5">
    <source>
        <dbReference type="EMBL" id="GAB91187.1"/>
    </source>
</evidence>
<evidence type="ECO:0000259" key="1">
    <source>
        <dbReference type="Pfam" id="PF05088"/>
    </source>
</evidence>
<dbReference type="PIRSF" id="PIRSF036761">
    <property type="entry name" value="GDH_Mll4104"/>
    <property type="match status" value="1"/>
</dbReference>
<name>K6WG91_9ACTN</name>
<dbReference type="GO" id="GO:0006538">
    <property type="term" value="P:L-glutamate catabolic process"/>
    <property type="evidence" value="ECO:0007669"/>
    <property type="project" value="InterPro"/>
</dbReference>
<dbReference type="InterPro" id="IPR046346">
    <property type="entry name" value="Aminoacid_DH-like_N_sf"/>
</dbReference>
<organism evidence="5 6">
    <name type="scientific">Gordonia rhizosphera NBRC 16068</name>
    <dbReference type="NCBI Taxonomy" id="1108045"/>
    <lineage>
        <taxon>Bacteria</taxon>
        <taxon>Bacillati</taxon>
        <taxon>Actinomycetota</taxon>
        <taxon>Actinomycetes</taxon>
        <taxon>Mycobacteriales</taxon>
        <taxon>Gordoniaceae</taxon>
        <taxon>Gordonia</taxon>
    </lineage>
</organism>
<dbReference type="EMBL" id="BAHC01000125">
    <property type="protein sequence ID" value="GAB91187.1"/>
    <property type="molecule type" value="Genomic_DNA"/>
</dbReference>
<feature type="domain" description="NAD-specific glutamate dehydrogenase C-terminal" evidence="2">
    <location>
        <begin position="1172"/>
        <end position="1509"/>
    </location>
</feature>
<dbReference type="Gene3D" id="3.40.50.720">
    <property type="entry name" value="NAD(P)-binding Rossmann-like Domain"/>
    <property type="match status" value="1"/>
</dbReference>
<dbReference type="GO" id="GO:0004352">
    <property type="term" value="F:glutamate dehydrogenase (NAD+) activity"/>
    <property type="evidence" value="ECO:0007669"/>
    <property type="project" value="InterPro"/>
</dbReference>
<dbReference type="SUPFAM" id="SSF51735">
    <property type="entry name" value="NAD(P)-binding Rossmann-fold domains"/>
    <property type="match status" value="1"/>
</dbReference>
<dbReference type="InterPro" id="IPR049064">
    <property type="entry name" value="NAD_Glu_DH_ACT3"/>
</dbReference>
<dbReference type="PANTHER" id="PTHR43403">
    <property type="entry name" value="NAD-SPECIFIC GLUTAMATE DEHYDROGENASE"/>
    <property type="match status" value="1"/>
</dbReference>
<evidence type="ECO:0000259" key="3">
    <source>
        <dbReference type="Pfam" id="PF21075"/>
    </source>
</evidence>
<evidence type="ECO:0000259" key="4">
    <source>
        <dbReference type="Pfam" id="PF21077"/>
    </source>
</evidence>
<evidence type="ECO:0000313" key="6">
    <source>
        <dbReference type="Proteomes" id="UP000008363"/>
    </source>
</evidence>
<proteinExistence type="predicted"/>
<dbReference type="InterPro" id="IPR048381">
    <property type="entry name" value="GDH_C"/>
</dbReference>
<dbReference type="eggNOG" id="COG2902">
    <property type="taxonomic scope" value="Bacteria"/>
</dbReference>
<reference evidence="5 6" key="1">
    <citation type="submission" date="2012-08" db="EMBL/GenBank/DDBJ databases">
        <title>Whole genome shotgun sequence of Gordonia rhizosphera NBRC 16068.</title>
        <authorList>
            <person name="Takarada H."/>
            <person name="Isaki S."/>
            <person name="Hosoyama A."/>
            <person name="Tsuchikane K."/>
            <person name="Katsumata H."/>
            <person name="Baba S."/>
            <person name="Ohji S."/>
            <person name="Yamazaki S."/>
            <person name="Fujita N."/>
        </authorList>
    </citation>
    <scope>NUCLEOTIDE SEQUENCE [LARGE SCALE GENOMIC DNA]</scope>
    <source>
        <strain evidence="5 6">NBRC 16068</strain>
    </source>
</reference>
<dbReference type="InterPro" id="IPR007780">
    <property type="entry name" value="NAD_Glu_DH_bac"/>
</dbReference>
<dbReference type="Proteomes" id="UP000008363">
    <property type="component" value="Unassembled WGS sequence"/>
</dbReference>
<dbReference type="SUPFAM" id="SSF53223">
    <property type="entry name" value="Aminoacid dehydrogenase-like, N-terminal domain"/>
    <property type="match status" value="1"/>
</dbReference>
<dbReference type="PANTHER" id="PTHR43403:SF1">
    <property type="entry name" value="NAD-SPECIFIC GLUTAMATE DEHYDROGENASE"/>
    <property type="match status" value="1"/>
</dbReference>
<feature type="domain" description="NAD-glutamate dehydrogenase catalytic" evidence="1">
    <location>
        <begin position="637"/>
        <end position="1125"/>
    </location>
</feature>
<dbReference type="Pfam" id="PF21075">
    <property type="entry name" value="GDH_ACT1"/>
    <property type="match status" value="1"/>
</dbReference>
<dbReference type="InterPro" id="IPR036291">
    <property type="entry name" value="NAD(P)-bd_dom_sf"/>
</dbReference>
<evidence type="ECO:0000259" key="2">
    <source>
        <dbReference type="Pfam" id="PF21074"/>
    </source>
</evidence>